<dbReference type="Proteomes" id="UP000007303">
    <property type="component" value="Unassembled WGS sequence"/>
</dbReference>
<feature type="compositionally biased region" description="Polar residues" evidence="1">
    <location>
        <begin position="356"/>
        <end position="372"/>
    </location>
</feature>
<accession>H3C954</accession>
<proteinExistence type="predicted"/>
<feature type="compositionally biased region" description="Low complexity" evidence="1">
    <location>
        <begin position="373"/>
        <end position="387"/>
    </location>
</feature>
<feature type="compositionally biased region" description="Polar residues" evidence="1">
    <location>
        <begin position="32"/>
        <end position="44"/>
    </location>
</feature>
<dbReference type="Ensembl" id="ENSTNIT00000004921.1">
    <property type="protein sequence ID" value="ENSTNIP00000004776.1"/>
    <property type="gene ID" value="ENSTNIG00000002298.1"/>
</dbReference>
<dbReference type="PANTHER" id="PTHR12449:SF22">
    <property type="entry name" value="NUCLEOLAR PROTEIN 4"/>
    <property type="match status" value="1"/>
</dbReference>
<dbReference type="GeneTree" id="ENSGT00940000157729"/>
<evidence type="ECO:0000313" key="4">
    <source>
        <dbReference type="Proteomes" id="UP000007303"/>
    </source>
</evidence>
<dbReference type="AlphaFoldDB" id="H3C954"/>
<dbReference type="PANTHER" id="PTHR12449">
    <property type="entry name" value="DEATH DOMAIN-CONTAINING PROTEIN"/>
    <property type="match status" value="1"/>
</dbReference>
<feature type="domain" description="Nucleolar protein 4 helical" evidence="2">
    <location>
        <begin position="177"/>
        <end position="271"/>
    </location>
</feature>
<reference evidence="3" key="2">
    <citation type="submission" date="2025-08" db="UniProtKB">
        <authorList>
            <consortium name="Ensembl"/>
        </authorList>
    </citation>
    <scope>IDENTIFICATION</scope>
</reference>
<feature type="compositionally biased region" description="Polar residues" evidence="1">
    <location>
        <begin position="388"/>
        <end position="398"/>
    </location>
</feature>
<feature type="region of interest" description="Disordered" evidence="1">
    <location>
        <begin position="356"/>
        <end position="398"/>
    </location>
</feature>
<evidence type="ECO:0000256" key="1">
    <source>
        <dbReference type="SAM" id="MobiDB-lite"/>
    </source>
</evidence>
<evidence type="ECO:0000259" key="2">
    <source>
        <dbReference type="Pfam" id="PF23079"/>
    </source>
</evidence>
<evidence type="ECO:0000313" key="3">
    <source>
        <dbReference type="Ensembl" id="ENSTNIP00000004776.1"/>
    </source>
</evidence>
<name>H3C954_TETNG</name>
<feature type="region of interest" description="Disordered" evidence="1">
    <location>
        <begin position="22"/>
        <end position="107"/>
    </location>
</feature>
<dbReference type="OMA" id="NGMEQTR"/>
<organism evidence="3 4">
    <name type="scientific">Tetraodon nigroviridis</name>
    <name type="common">Spotted green pufferfish</name>
    <name type="synonym">Chelonodon nigroviridis</name>
    <dbReference type="NCBI Taxonomy" id="99883"/>
    <lineage>
        <taxon>Eukaryota</taxon>
        <taxon>Metazoa</taxon>
        <taxon>Chordata</taxon>
        <taxon>Craniata</taxon>
        <taxon>Vertebrata</taxon>
        <taxon>Euteleostomi</taxon>
        <taxon>Actinopterygii</taxon>
        <taxon>Neopterygii</taxon>
        <taxon>Teleostei</taxon>
        <taxon>Neoteleostei</taxon>
        <taxon>Acanthomorphata</taxon>
        <taxon>Eupercaria</taxon>
        <taxon>Tetraodontiformes</taxon>
        <taxon>Tetradontoidea</taxon>
        <taxon>Tetraodontidae</taxon>
        <taxon>Tetraodon</taxon>
    </lineage>
</organism>
<keyword evidence="4" id="KW-1185">Reference proteome</keyword>
<reference evidence="4" key="1">
    <citation type="journal article" date="2004" name="Nature">
        <title>Genome duplication in the teleost fish Tetraodon nigroviridis reveals the early vertebrate proto-karyotype.</title>
        <authorList>
            <person name="Jaillon O."/>
            <person name="Aury J.-M."/>
            <person name="Brunet F."/>
            <person name="Petit J.-L."/>
            <person name="Stange-Thomann N."/>
            <person name="Mauceli E."/>
            <person name="Bouneau L."/>
            <person name="Fischer C."/>
            <person name="Ozouf-Costaz C."/>
            <person name="Bernot A."/>
            <person name="Nicaud S."/>
            <person name="Jaffe D."/>
            <person name="Fisher S."/>
            <person name="Lutfalla G."/>
            <person name="Dossat C."/>
            <person name="Segurens B."/>
            <person name="Dasilva C."/>
            <person name="Salanoubat M."/>
            <person name="Levy M."/>
            <person name="Boudet N."/>
            <person name="Castellano S."/>
            <person name="Anthouard V."/>
            <person name="Jubin C."/>
            <person name="Castelli V."/>
            <person name="Katinka M."/>
            <person name="Vacherie B."/>
            <person name="Biemont C."/>
            <person name="Skalli Z."/>
            <person name="Cattolico L."/>
            <person name="Poulain J."/>
            <person name="De Berardinis V."/>
            <person name="Cruaud C."/>
            <person name="Duprat S."/>
            <person name="Brottier P."/>
            <person name="Coutanceau J.-P."/>
            <person name="Gouzy J."/>
            <person name="Parra G."/>
            <person name="Lardier G."/>
            <person name="Chapple C."/>
            <person name="McKernan K.J."/>
            <person name="McEwan P."/>
            <person name="Bosak S."/>
            <person name="Kellis M."/>
            <person name="Volff J.-N."/>
            <person name="Guigo R."/>
            <person name="Zody M.C."/>
            <person name="Mesirov J."/>
            <person name="Lindblad-Toh K."/>
            <person name="Birren B."/>
            <person name="Nusbaum C."/>
            <person name="Kahn D."/>
            <person name="Robinson-Rechavi M."/>
            <person name="Laudet V."/>
            <person name="Schachter V."/>
            <person name="Quetier F."/>
            <person name="Saurin W."/>
            <person name="Scarpelli C."/>
            <person name="Wincker P."/>
            <person name="Lander E.S."/>
            <person name="Weissenbach J."/>
            <person name="Roest Crollius H."/>
        </authorList>
    </citation>
    <scope>NUCLEOTIDE SEQUENCE [LARGE SCALE GENOMIC DNA]</scope>
</reference>
<reference evidence="3" key="3">
    <citation type="submission" date="2025-09" db="UniProtKB">
        <authorList>
            <consortium name="Ensembl"/>
        </authorList>
    </citation>
    <scope>IDENTIFICATION</scope>
</reference>
<dbReference type="Pfam" id="PF23079">
    <property type="entry name" value="HTH_NOL4_2nd"/>
    <property type="match status" value="1"/>
</dbReference>
<dbReference type="InterPro" id="IPR056549">
    <property type="entry name" value="HTH_NOL4"/>
</dbReference>
<dbReference type="HOGENOM" id="CLU_020587_2_0_1"/>
<dbReference type="InterPro" id="IPR039788">
    <property type="entry name" value="NOL4/NOL4L"/>
</dbReference>
<sequence length="433" mass="46806">WKDTTALEADFRLFKSLSLSDDEKLCEDEELSSPQTKDSSSESGSGNGLPALTPPSSAVTDGSVVREAEVVNGNSGPAPLDFSTPSSSSSCEDQQPMNLSEPPPQRLPFSATHLPVTVCVKPGQTKRAVEIGRDSPQYSSAVTYDNVKIDLSAEDLSVGRHSNQVAKINDVEGVDPERLKAFNMFVRLFVDENLDRMVPISKQPKEKIQAIIESCSRQFPEFQERARKRIRTYLKSCRRMKKNGMEQTRPTPPHLTSAMAENILAAACENESRNAAKRMRLEAYHCQDEQIALDKPSSGGGALREPSSLAHSAYSLASAAFPSQDATLYINGAGISYTYRGYPGLGATMQHPVSLTGGTSAQSNGPTDLSMKSLSSANLSNSAPSISTSNAPSTQLSQPEVTAVRQLIAGYRESAAFLLRSADELENLILQQN</sequence>
<protein>
    <submittedName>
        <fullName evidence="3">Nucleolar protein 4-like b</fullName>
    </submittedName>
</protein>
<dbReference type="InParanoid" id="H3C954"/>